<protein>
    <submittedName>
        <fullName evidence="1">Uncharacterized protein</fullName>
    </submittedName>
</protein>
<comment type="caution">
    <text evidence="1">The sequence shown here is derived from an EMBL/GenBank/DDBJ whole genome shotgun (WGS) entry which is preliminary data.</text>
</comment>
<dbReference type="EMBL" id="BART01033968">
    <property type="protein sequence ID" value="GAH13055.1"/>
    <property type="molecule type" value="Genomic_DNA"/>
</dbReference>
<sequence length="47" mass="5193">KIVQLPYGNIFFAGDRYLDLVVEGVGTKVLLAQLKLNILTTTTQTLN</sequence>
<reference evidence="1" key="1">
    <citation type="journal article" date="2014" name="Front. Microbiol.">
        <title>High frequency of phylogenetically diverse reductive dehalogenase-homologous genes in deep subseafloor sedimentary metagenomes.</title>
        <authorList>
            <person name="Kawai M."/>
            <person name="Futagami T."/>
            <person name="Toyoda A."/>
            <person name="Takaki Y."/>
            <person name="Nishi S."/>
            <person name="Hori S."/>
            <person name="Arai W."/>
            <person name="Tsubouchi T."/>
            <person name="Morono Y."/>
            <person name="Uchiyama I."/>
            <person name="Ito T."/>
            <person name="Fujiyama A."/>
            <person name="Inagaki F."/>
            <person name="Takami H."/>
        </authorList>
    </citation>
    <scope>NUCLEOTIDE SEQUENCE</scope>
    <source>
        <strain evidence="1">Expedition CK06-06</strain>
    </source>
</reference>
<gene>
    <name evidence="1" type="ORF">S01H4_58198</name>
</gene>
<evidence type="ECO:0000313" key="1">
    <source>
        <dbReference type="EMBL" id="GAH13055.1"/>
    </source>
</evidence>
<accession>X1DY05</accession>
<name>X1DY05_9ZZZZ</name>
<proteinExistence type="predicted"/>
<organism evidence="1">
    <name type="scientific">marine sediment metagenome</name>
    <dbReference type="NCBI Taxonomy" id="412755"/>
    <lineage>
        <taxon>unclassified sequences</taxon>
        <taxon>metagenomes</taxon>
        <taxon>ecological metagenomes</taxon>
    </lineage>
</organism>
<dbReference type="AlphaFoldDB" id="X1DY05"/>
<feature type="non-terminal residue" evidence="1">
    <location>
        <position position="1"/>
    </location>
</feature>